<sequence>MNLRAAAAVLALLALTACSDDDPSVGPTGSGATANASSGRQFTDPTGSLVCEVGTAAVTCNLPSSYKDENSQCAAVEGSRPVGVRLDPESSYVCKTAPTVVPSASGAAWAAGDVPRKPVNGVPVPALAAGKAVVAGQFACEITAVGEVKCAHYGTDKRDDHVFIIQVKFGEVTFPEPEGKTQPAA</sequence>
<keyword evidence="3" id="KW-1185">Reference proteome</keyword>
<dbReference type="Proteomes" id="UP000066480">
    <property type="component" value="Chromosome"/>
</dbReference>
<gene>
    <name evidence="2" type="ORF">VV02_05425</name>
</gene>
<dbReference type="RefSeq" id="WP_052590330.1">
    <property type="nucleotide sequence ID" value="NZ_CP011112.1"/>
</dbReference>
<name>A0A0K1JFR6_9MICO</name>
<reference evidence="2 3" key="1">
    <citation type="submission" date="2015-03" db="EMBL/GenBank/DDBJ databases">
        <title>Luteipulveratus halotolerans sp. nov., a novel actinobacterium (Dermacoccaceae) from Sarawak, Malaysia.</title>
        <authorList>
            <person name="Juboi H."/>
            <person name="Basik A."/>
            <person name="Shamsul S.S."/>
            <person name="Arnold P."/>
            <person name="Schmitt E.K."/>
            <person name="Sanglier J.-J."/>
            <person name="Yeo T."/>
        </authorList>
    </citation>
    <scope>NUCLEOTIDE SEQUENCE [LARGE SCALE GENOMIC DNA]</scope>
    <source>
        <strain evidence="2 3">MN07-A0370</strain>
    </source>
</reference>
<proteinExistence type="predicted"/>
<accession>A0A0K1JFR6</accession>
<keyword evidence="1" id="KW-0732">Signal</keyword>
<dbReference type="AlphaFoldDB" id="A0A0K1JFR6"/>
<dbReference type="KEGG" id="lmoi:VV02_05425"/>
<evidence type="ECO:0000256" key="1">
    <source>
        <dbReference type="SAM" id="SignalP"/>
    </source>
</evidence>
<dbReference type="PATRIC" id="fig|571913.6.peg.1105"/>
<feature type="chain" id="PRO_5005461811" description="Ig-like domain-containing protein" evidence="1">
    <location>
        <begin position="20"/>
        <end position="185"/>
    </location>
</feature>
<dbReference type="EMBL" id="CP011112">
    <property type="protein sequence ID" value="AKU15435.1"/>
    <property type="molecule type" value="Genomic_DNA"/>
</dbReference>
<evidence type="ECO:0000313" key="3">
    <source>
        <dbReference type="Proteomes" id="UP000066480"/>
    </source>
</evidence>
<dbReference type="STRING" id="571913.VV02_05425"/>
<dbReference type="PROSITE" id="PS51257">
    <property type="entry name" value="PROKAR_LIPOPROTEIN"/>
    <property type="match status" value="1"/>
</dbReference>
<evidence type="ECO:0000313" key="2">
    <source>
        <dbReference type="EMBL" id="AKU15435.1"/>
    </source>
</evidence>
<organism evidence="2 3">
    <name type="scientific">Luteipulveratus mongoliensis</name>
    <dbReference type="NCBI Taxonomy" id="571913"/>
    <lineage>
        <taxon>Bacteria</taxon>
        <taxon>Bacillati</taxon>
        <taxon>Actinomycetota</taxon>
        <taxon>Actinomycetes</taxon>
        <taxon>Micrococcales</taxon>
        <taxon>Dermacoccaceae</taxon>
        <taxon>Luteipulveratus</taxon>
    </lineage>
</organism>
<feature type="signal peptide" evidence="1">
    <location>
        <begin position="1"/>
        <end position="19"/>
    </location>
</feature>
<evidence type="ECO:0008006" key="4">
    <source>
        <dbReference type="Google" id="ProtNLM"/>
    </source>
</evidence>
<protein>
    <recommendedName>
        <fullName evidence="4">Ig-like domain-containing protein</fullName>
    </recommendedName>
</protein>